<name>A0A3S9SGU4_EIKCO</name>
<organism evidence="3 4">
    <name type="scientific">Eikenella corrodens</name>
    <dbReference type="NCBI Taxonomy" id="539"/>
    <lineage>
        <taxon>Bacteria</taxon>
        <taxon>Pseudomonadati</taxon>
        <taxon>Pseudomonadota</taxon>
        <taxon>Betaproteobacteria</taxon>
        <taxon>Neisseriales</taxon>
        <taxon>Neisseriaceae</taxon>
        <taxon>Eikenella</taxon>
    </lineage>
</organism>
<dbReference type="Pfam" id="PF00023">
    <property type="entry name" value="Ank"/>
    <property type="match status" value="1"/>
</dbReference>
<evidence type="ECO:0000256" key="2">
    <source>
        <dbReference type="ARBA" id="ARBA00023043"/>
    </source>
</evidence>
<dbReference type="RefSeq" id="WP_126982259.1">
    <property type="nucleotide sequence ID" value="NZ_CP034670.1"/>
</dbReference>
<dbReference type="InterPro" id="IPR002110">
    <property type="entry name" value="Ankyrin_rpt"/>
</dbReference>
<dbReference type="Proteomes" id="UP000282435">
    <property type="component" value="Chromosome"/>
</dbReference>
<protein>
    <submittedName>
        <fullName evidence="3">Ankyrin repeat domain-containing protein</fullName>
    </submittedName>
</protein>
<evidence type="ECO:0000313" key="3">
    <source>
        <dbReference type="EMBL" id="AZR58694.1"/>
    </source>
</evidence>
<dbReference type="InterPro" id="IPR036770">
    <property type="entry name" value="Ankyrin_rpt-contain_sf"/>
</dbReference>
<dbReference type="SUPFAM" id="SSF48403">
    <property type="entry name" value="Ankyrin repeat"/>
    <property type="match status" value="1"/>
</dbReference>
<evidence type="ECO:0000256" key="1">
    <source>
        <dbReference type="ARBA" id="ARBA00022737"/>
    </source>
</evidence>
<proteinExistence type="predicted"/>
<dbReference type="Gene3D" id="1.25.40.20">
    <property type="entry name" value="Ankyrin repeat-containing domain"/>
    <property type="match status" value="1"/>
</dbReference>
<dbReference type="EMBL" id="CP034670">
    <property type="protein sequence ID" value="AZR58694.1"/>
    <property type="molecule type" value="Genomic_DNA"/>
</dbReference>
<reference evidence="3 4" key="1">
    <citation type="submission" date="2018-12" db="EMBL/GenBank/DDBJ databases">
        <title>Genome sequencing of Eikenella corrodens KCOM 3110 (= JS217).</title>
        <authorList>
            <person name="Koo J.-K."/>
            <person name="Park S.-N."/>
            <person name="Lim Y.K."/>
        </authorList>
    </citation>
    <scope>NUCLEOTIDE SEQUENCE [LARGE SCALE GENOMIC DNA]</scope>
    <source>
        <strain evidence="3 4">KCOM 3110</strain>
    </source>
</reference>
<dbReference type="PANTHER" id="PTHR24171">
    <property type="entry name" value="ANKYRIN REPEAT DOMAIN-CONTAINING PROTEIN 39-RELATED"/>
    <property type="match status" value="1"/>
</dbReference>
<evidence type="ECO:0000313" key="4">
    <source>
        <dbReference type="Proteomes" id="UP000282435"/>
    </source>
</evidence>
<dbReference type="AlphaFoldDB" id="A0A3S9SGU4"/>
<dbReference type="OrthoDB" id="1239122at2"/>
<dbReference type="SMART" id="SM00248">
    <property type="entry name" value="ANK"/>
    <property type="match status" value="4"/>
</dbReference>
<keyword evidence="2" id="KW-0040">ANK repeat</keyword>
<gene>
    <name evidence="3" type="ORF">ELB75_00725</name>
</gene>
<sequence>MEELSDKIRELVYKDNAAELDKILEKHSYFAFRNFLSKGLLQFAAGENALNICKLLHSKGISPEDVAGQLQNTALQEAVSYNHPAVYRWLLSIGANPNGNVAALAPAIDPAVVDNNSAAVKALLEAGAEPNFLYSARNCTPLDVCLAFGHTELADLLKEYGAVQARIPFDFSEYENSGVLDHIHTHVGNILNIEFAVNPEYSLRLATIRRDRDFKLLFTNGLYKRQPRYELMVCIDYQWPVNQRLIPENNPYAFFMLILEKIAGCLKNDTPKEGMIFDRSDFDSIPWPSNMDGLMLVDYQFDKDKDTDGQTGDEDVTLWLLVPFSHPLPKNTEKLIARYKTAKWKKVGYRWQRDDTATVIPAFPEMQQA</sequence>
<accession>A0A3S9SGU4</accession>
<keyword evidence="1" id="KW-0677">Repeat</keyword>